<dbReference type="Gene3D" id="3.40.50.1820">
    <property type="entry name" value="alpha/beta hydrolase"/>
    <property type="match status" value="1"/>
</dbReference>
<name>A0A328UEH9_9BACL</name>
<evidence type="ECO:0008006" key="3">
    <source>
        <dbReference type="Google" id="ProtNLM"/>
    </source>
</evidence>
<evidence type="ECO:0000313" key="2">
    <source>
        <dbReference type="Proteomes" id="UP000249260"/>
    </source>
</evidence>
<dbReference type="AlphaFoldDB" id="A0A328UEH9"/>
<dbReference type="EMBL" id="QLUW01000001">
    <property type="protein sequence ID" value="RAP78356.1"/>
    <property type="molecule type" value="Genomic_DNA"/>
</dbReference>
<protein>
    <recommendedName>
        <fullName evidence="3">Fungal lipase-like domain-containing protein</fullName>
    </recommendedName>
</protein>
<sequence>MSLRRKQQGGDNSMQADVTLDWDVYLLAGVGSTRAIFTECVKELQRRYKEAGRSSSIRELFPYGDHTQNFFHQLLRVRKDLYRFRRAVQSGARAVAGQVREFSAGKPVLFIGHSGGGVAAYQAAVMLHKEGIIPDWRVIQVGSPKMPIETEYMSKVHYVVAVNDKGDCADFITRIGSWGGISRNRYGIWYWNRVKYAPRHIIPIPLMGGHQHYFRKEAPYIHPERGSNLIVMIDTIWERVARELCLAASTMM</sequence>
<proteinExistence type="predicted"/>
<keyword evidence="2" id="KW-1185">Reference proteome</keyword>
<reference evidence="1 2" key="1">
    <citation type="submission" date="2018-06" db="EMBL/GenBank/DDBJ databases">
        <title>Paenibacillus montanisoli sp. nov., isolated from mountain area soil.</title>
        <authorList>
            <person name="Wu M."/>
        </authorList>
    </citation>
    <scope>NUCLEOTIDE SEQUENCE [LARGE SCALE GENOMIC DNA]</scope>
    <source>
        <strain evidence="1 2">RA17</strain>
    </source>
</reference>
<accession>A0A328UEH9</accession>
<comment type="caution">
    <text evidence="1">The sequence shown here is derived from an EMBL/GenBank/DDBJ whole genome shotgun (WGS) entry which is preliminary data.</text>
</comment>
<dbReference type="SUPFAM" id="SSF53474">
    <property type="entry name" value="alpha/beta-Hydrolases"/>
    <property type="match status" value="1"/>
</dbReference>
<organism evidence="1 2">
    <name type="scientific">Paenibacillus montanisoli</name>
    <dbReference type="NCBI Taxonomy" id="2081970"/>
    <lineage>
        <taxon>Bacteria</taxon>
        <taxon>Bacillati</taxon>
        <taxon>Bacillota</taxon>
        <taxon>Bacilli</taxon>
        <taxon>Bacillales</taxon>
        <taxon>Paenibacillaceae</taxon>
        <taxon>Paenibacillus</taxon>
    </lineage>
</organism>
<gene>
    <name evidence="1" type="ORF">DL346_08005</name>
</gene>
<dbReference type="InterPro" id="IPR029058">
    <property type="entry name" value="AB_hydrolase_fold"/>
</dbReference>
<evidence type="ECO:0000313" key="1">
    <source>
        <dbReference type="EMBL" id="RAP78356.1"/>
    </source>
</evidence>
<dbReference type="Proteomes" id="UP000249260">
    <property type="component" value="Unassembled WGS sequence"/>
</dbReference>